<organism evidence="10 11">
    <name type="scientific">Burkholderia singularis</name>
    <dbReference type="NCBI Taxonomy" id="1503053"/>
    <lineage>
        <taxon>Bacteria</taxon>
        <taxon>Pseudomonadati</taxon>
        <taxon>Pseudomonadota</taxon>
        <taxon>Betaproteobacteria</taxon>
        <taxon>Burkholderiales</taxon>
        <taxon>Burkholderiaceae</taxon>
        <taxon>Burkholderia</taxon>
        <taxon>pseudomallei group</taxon>
    </lineage>
</organism>
<evidence type="ECO:0000256" key="3">
    <source>
        <dbReference type="ARBA" id="ARBA00022475"/>
    </source>
</evidence>
<feature type="transmembrane region" description="Helical" evidence="8">
    <location>
        <begin position="446"/>
        <end position="472"/>
    </location>
</feature>
<evidence type="ECO:0000256" key="1">
    <source>
        <dbReference type="ARBA" id="ARBA00004651"/>
    </source>
</evidence>
<evidence type="ECO:0000256" key="8">
    <source>
        <dbReference type="SAM" id="Phobius"/>
    </source>
</evidence>
<feature type="transmembrane region" description="Helical" evidence="8">
    <location>
        <begin position="216"/>
        <end position="238"/>
    </location>
</feature>
<evidence type="ECO:0000256" key="7">
    <source>
        <dbReference type="SAM" id="MobiDB-lite"/>
    </source>
</evidence>
<feature type="transmembrane region" description="Helical" evidence="8">
    <location>
        <begin position="384"/>
        <end position="403"/>
    </location>
</feature>
<evidence type="ECO:0000256" key="2">
    <source>
        <dbReference type="ARBA" id="ARBA00022448"/>
    </source>
</evidence>
<name>A0A238H7P0_9BURK</name>
<gene>
    <name evidence="10" type="ORF">BSIN_0565</name>
</gene>
<dbReference type="InterPro" id="IPR036259">
    <property type="entry name" value="MFS_trans_sf"/>
</dbReference>
<keyword evidence="5 8" id="KW-1133">Transmembrane helix</keyword>
<evidence type="ECO:0000313" key="10">
    <source>
        <dbReference type="EMBL" id="SMG01349.1"/>
    </source>
</evidence>
<feature type="domain" description="Major facilitator superfamily (MFS) profile" evidence="9">
    <location>
        <begin position="63"/>
        <end position="518"/>
    </location>
</feature>
<feature type="transmembrane region" description="Helical" evidence="8">
    <location>
        <begin position="320"/>
        <end position="342"/>
    </location>
</feature>
<comment type="subcellular location">
    <subcellularLocation>
        <location evidence="1">Cell membrane</location>
        <topology evidence="1">Multi-pass membrane protein</topology>
    </subcellularLocation>
</comment>
<dbReference type="GO" id="GO:0022857">
    <property type="term" value="F:transmembrane transporter activity"/>
    <property type="evidence" value="ECO:0007669"/>
    <property type="project" value="InterPro"/>
</dbReference>
<dbReference type="Gene3D" id="1.20.1250.20">
    <property type="entry name" value="MFS general substrate transporter like domains"/>
    <property type="match status" value="1"/>
</dbReference>
<keyword evidence="4 8" id="KW-0812">Transmembrane</keyword>
<dbReference type="InterPro" id="IPR004638">
    <property type="entry name" value="EmrB-like"/>
</dbReference>
<feature type="transmembrane region" description="Helical" evidence="8">
    <location>
        <begin position="354"/>
        <end position="372"/>
    </location>
</feature>
<feature type="transmembrane region" description="Helical" evidence="8">
    <location>
        <begin position="129"/>
        <end position="148"/>
    </location>
</feature>
<feature type="transmembrane region" description="Helical" evidence="8">
    <location>
        <begin position="61"/>
        <end position="85"/>
    </location>
</feature>
<evidence type="ECO:0000259" key="9">
    <source>
        <dbReference type="PROSITE" id="PS50850"/>
    </source>
</evidence>
<dbReference type="SUPFAM" id="SSF103473">
    <property type="entry name" value="MFS general substrate transporter"/>
    <property type="match status" value="1"/>
</dbReference>
<dbReference type="Proteomes" id="UP000198460">
    <property type="component" value="Unassembled WGS sequence"/>
</dbReference>
<feature type="transmembrane region" description="Helical" evidence="8">
    <location>
        <begin position="191"/>
        <end position="210"/>
    </location>
</feature>
<dbReference type="InterPro" id="IPR011701">
    <property type="entry name" value="MFS"/>
</dbReference>
<feature type="transmembrane region" description="Helical" evidence="8">
    <location>
        <begin position="492"/>
        <end position="513"/>
    </location>
</feature>
<evidence type="ECO:0000256" key="5">
    <source>
        <dbReference type="ARBA" id="ARBA00022989"/>
    </source>
</evidence>
<keyword evidence="2" id="KW-0813">Transport</keyword>
<feature type="region of interest" description="Disordered" evidence="7">
    <location>
        <begin position="1"/>
        <end position="34"/>
    </location>
</feature>
<evidence type="ECO:0000256" key="4">
    <source>
        <dbReference type="ARBA" id="ARBA00022692"/>
    </source>
</evidence>
<sequence length="530" mass="54410">MREPAMRRGSRVRRAARPAHAVRVSATGSSGRPNPLTMLRVPYQTKETRAMTHGIHGEKRWYALIVLCLGVLMIVLDSTIVNVALPSIGTDLHFSETALVWVVNAYMLTFGGCLLLGGRLGDLYGHRRIFLAGLTLFTLASLACGIAQSQAVLIAARAVQGTGGAVVSAVSLSLIMNLFTEPGERAKAMGVYGFVCAGGGSLGVLLGGVLTSALSWHWIFLVNLPIGVAVYALSAALLPKIRAQAAGARLDVAGAITVTASLMLAVYGVVNGNEAGWLSMQTIALLGAAAALFAAFIGIEARVAHPLMPLALVAKRNVAIANAIGVLWAAAMFAWFFLSALYMQRVLGYQPLEVGLAFLPANLIMAAFSLGLSAKIVMRFGIRAPIAFGLAAAALGLALFAQAPANGSFVAHVLPGMALLGFGAGIAFNPVLLAAMSDVAPNDSGLASGIVNTSFMMGGALGLAVLASIAAARTDALAAVHVAAQSALNGGYHAAFVCGAIFAALAACLGFALRAPAQTAGDAELRSTAH</sequence>
<feature type="compositionally biased region" description="Basic residues" evidence="7">
    <location>
        <begin position="8"/>
        <end position="17"/>
    </location>
</feature>
<feature type="transmembrane region" description="Helical" evidence="8">
    <location>
        <begin position="154"/>
        <end position="179"/>
    </location>
</feature>
<keyword evidence="6 8" id="KW-0472">Membrane</keyword>
<dbReference type="GO" id="GO:0005886">
    <property type="term" value="C:plasma membrane"/>
    <property type="evidence" value="ECO:0007669"/>
    <property type="project" value="UniProtKB-SubCell"/>
</dbReference>
<feature type="transmembrane region" description="Helical" evidence="8">
    <location>
        <begin position="409"/>
        <end position="434"/>
    </location>
</feature>
<dbReference type="EMBL" id="FXAN01000072">
    <property type="protein sequence ID" value="SMG01349.1"/>
    <property type="molecule type" value="Genomic_DNA"/>
</dbReference>
<feature type="transmembrane region" description="Helical" evidence="8">
    <location>
        <begin position="97"/>
        <end position="117"/>
    </location>
</feature>
<evidence type="ECO:0000313" key="11">
    <source>
        <dbReference type="Proteomes" id="UP000198460"/>
    </source>
</evidence>
<keyword evidence="3" id="KW-1003">Cell membrane</keyword>
<dbReference type="PANTHER" id="PTHR42718">
    <property type="entry name" value="MAJOR FACILITATOR SUPERFAMILY MULTIDRUG TRANSPORTER MFSC"/>
    <property type="match status" value="1"/>
</dbReference>
<dbReference type="AlphaFoldDB" id="A0A238H7P0"/>
<proteinExistence type="predicted"/>
<accession>A0A238H7P0</accession>
<dbReference type="Gene3D" id="1.20.1720.10">
    <property type="entry name" value="Multidrug resistance protein D"/>
    <property type="match status" value="1"/>
</dbReference>
<feature type="transmembrane region" description="Helical" evidence="8">
    <location>
        <begin position="250"/>
        <end position="270"/>
    </location>
</feature>
<dbReference type="PANTHER" id="PTHR42718:SF46">
    <property type="entry name" value="BLR6921 PROTEIN"/>
    <property type="match status" value="1"/>
</dbReference>
<dbReference type="PROSITE" id="PS50850">
    <property type="entry name" value="MFS"/>
    <property type="match status" value="1"/>
</dbReference>
<dbReference type="CDD" id="cd17321">
    <property type="entry name" value="MFS_MMR_MDR_like"/>
    <property type="match status" value="1"/>
</dbReference>
<dbReference type="InterPro" id="IPR020846">
    <property type="entry name" value="MFS_dom"/>
</dbReference>
<reference evidence="10 11" key="1">
    <citation type="submission" date="2017-04" db="EMBL/GenBank/DDBJ databases">
        <authorList>
            <person name="Afonso C.L."/>
            <person name="Miller P.J."/>
            <person name="Scott M.A."/>
            <person name="Spackman E."/>
            <person name="Goraichik I."/>
            <person name="Dimitrov K.M."/>
            <person name="Suarez D.L."/>
            <person name="Swayne D.E."/>
        </authorList>
    </citation>
    <scope>NUCLEOTIDE SEQUENCE [LARGE SCALE GENOMIC DNA]</scope>
    <source>
        <strain evidence="10">LMG 28154</strain>
    </source>
</reference>
<protein>
    <recommendedName>
        <fullName evidence="9">Major facilitator superfamily (MFS) profile domain-containing protein</fullName>
    </recommendedName>
</protein>
<feature type="transmembrane region" description="Helical" evidence="8">
    <location>
        <begin position="276"/>
        <end position="299"/>
    </location>
</feature>
<dbReference type="Pfam" id="PF07690">
    <property type="entry name" value="MFS_1"/>
    <property type="match status" value="1"/>
</dbReference>
<dbReference type="NCBIfam" id="TIGR00711">
    <property type="entry name" value="efflux_EmrB"/>
    <property type="match status" value="1"/>
</dbReference>
<evidence type="ECO:0000256" key="6">
    <source>
        <dbReference type="ARBA" id="ARBA00023136"/>
    </source>
</evidence>